<evidence type="ECO:0000256" key="6">
    <source>
        <dbReference type="ARBA" id="ARBA00023033"/>
    </source>
</evidence>
<proteinExistence type="inferred from homology"/>
<keyword evidence="5 7" id="KW-0408">Iron</keyword>
<dbReference type="GO" id="GO:0020037">
    <property type="term" value="F:heme binding"/>
    <property type="evidence" value="ECO:0007669"/>
    <property type="project" value="InterPro"/>
</dbReference>
<accession>A0A4Z0YKW9</accession>
<evidence type="ECO:0000256" key="8">
    <source>
        <dbReference type="RuleBase" id="RU000461"/>
    </source>
</evidence>
<dbReference type="InterPro" id="IPR002403">
    <property type="entry name" value="Cyt_P450_E_grp-IV"/>
</dbReference>
<dbReference type="Proteomes" id="UP000297716">
    <property type="component" value="Unassembled WGS sequence"/>
</dbReference>
<keyword evidence="9" id="KW-0732">Signal</keyword>
<keyword evidence="4 8" id="KW-0560">Oxidoreductase</keyword>
<comment type="similarity">
    <text evidence="2 8">Belongs to the cytochrome P450 family.</text>
</comment>
<organism evidence="10 11">
    <name type="scientific">Xylaria hypoxylon</name>
    <dbReference type="NCBI Taxonomy" id="37992"/>
    <lineage>
        <taxon>Eukaryota</taxon>
        <taxon>Fungi</taxon>
        <taxon>Dikarya</taxon>
        <taxon>Ascomycota</taxon>
        <taxon>Pezizomycotina</taxon>
        <taxon>Sordariomycetes</taxon>
        <taxon>Xylariomycetidae</taxon>
        <taxon>Xylariales</taxon>
        <taxon>Xylariaceae</taxon>
        <taxon>Xylaria</taxon>
    </lineage>
</organism>
<dbReference type="GO" id="GO:0016705">
    <property type="term" value="F:oxidoreductase activity, acting on paired donors, with incorporation or reduction of molecular oxygen"/>
    <property type="evidence" value="ECO:0007669"/>
    <property type="project" value="InterPro"/>
</dbReference>
<dbReference type="STRING" id="37992.A0A4Z0YKW9"/>
<dbReference type="PROSITE" id="PS00086">
    <property type="entry name" value="CYTOCHROME_P450"/>
    <property type="match status" value="1"/>
</dbReference>
<dbReference type="GO" id="GO:0005506">
    <property type="term" value="F:iron ion binding"/>
    <property type="evidence" value="ECO:0007669"/>
    <property type="project" value="InterPro"/>
</dbReference>
<dbReference type="GO" id="GO:0004497">
    <property type="term" value="F:monooxygenase activity"/>
    <property type="evidence" value="ECO:0007669"/>
    <property type="project" value="UniProtKB-KW"/>
</dbReference>
<evidence type="ECO:0000256" key="1">
    <source>
        <dbReference type="ARBA" id="ARBA00001971"/>
    </source>
</evidence>
<dbReference type="EMBL" id="SKBN01000417">
    <property type="protein sequence ID" value="TGJ78286.1"/>
    <property type="molecule type" value="Genomic_DNA"/>
</dbReference>
<dbReference type="PRINTS" id="PR00465">
    <property type="entry name" value="EP450IV"/>
</dbReference>
<reference evidence="10 11" key="1">
    <citation type="submission" date="2019-03" db="EMBL/GenBank/DDBJ databases">
        <title>Draft genome sequence of Xylaria hypoxylon DSM 108379, a ubiquitous saprotrophic-parasitic fungi on hardwood.</title>
        <authorList>
            <person name="Buettner E."/>
            <person name="Leonhardt S."/>
            <person name="Gebauer A.M."/>
            <person name="Liers C."/>
            <person name="Hofrichter M."/>
            <person name="Kellner H."/>
        </authorList>
    </citation>
    <scope>NUCLEOTIDE SEQUENCE [LARGE SCALE GENOMIC DNA]</scope>
    <source>
        <strain evidence="10 11">DSM 108379</strain>
    </source>
</reference>
<evidence type="ECO:0000256" key="2">
    <source>
        <dbReference type="ARBA" id="ARBA00010617"/>
    </source>
</evidence>
<evidence type="ECO:0000256" key="3">
    <source>
        <dbReference type="ARBA" id="ARBA00022723"/>
    </source>
</evidence>
<dbReference type="InterPro" id="IPR017972">
    <property type="entry name" value="Cyt_P450_CS"/>
</dbReference>
<feature type="signal peptide" evidence="9">
    <location>
        <begin position="1"/>
        <end position="16"/>
    </location>
</feature>
<dbReference type="InterPro" id="IPR001128">
    <property type="entry name" value="Cyt_P450"/>
</dbReference>
<comment type="caution">
    <text evidence="10">The sequence shown here is derived from an EMBL/GenBank/DDBJ whole genome shotgun (WGS) entry which is preliminary data.</text>
</comment>
<keyword evidence="6 8" id="KW-0503">Monooxygenase</keyword>
<evidence type="ECO:0000256" key="9">
    <source>
        <dbReference type="SAM" id="SignalP"/>
    </source>
</evidence>
<keyword evidence="3 7" id="KW-0479">Metal-binding</keyword>
<keyword evidence="11" id="KW-1185">Reference proteome</keyword>
<dbReference type="Gene3D" id="1.10.630.10">
    <property type="entry name" value="Cytochrome P450"/>
    <property type="match status" value="1"/>
</dbReference>
<dbReference type="OrthoDB" id="1844152at2759"/>
<dbReference type="Pfam" id="PF00067">
    <property type="entry name" value="p450"/>
    <property type="match status" value="1"/>
</dbReference>
<dbReference type="GO" id="GO:0016020">
    <property type="term" value="C:membrane"/>
    <property type="evidence" value="ECO:0007669"/>
    <property type="project" value="UniProtKB-SubCell"/>
</dbReference>
<protein>
    <recommendedName>
        <fullName evidence="12">Cytochrome P450</fullName>
    </recommendedName>
</protein>
<dbReference type="CDD" id="cd11041">
    <property type="entry name" value="CYP503A1-like"/>
    <property type="match status" value="1"/>
</dbReference>
<dbReference type="PANTHER" id="PTHR46206:SF4">
    <property type="entry name" value="P450, PUTATIVE (EUROFUNG)-RELATED"/>
    <property type="match status" value="1"/>
</dbReference>
<evidence type="ECO:0000256" key="4">
    <source>
        <dbReference type="ARBA" id="ARBA00023002"/>
    </source>
</evidence>
<dbReference type="PANTHER" id="PTHR46206">
    <property type="entry name" value="CYTOCHROME P450"/>
    <property type="match status" value="1"/>
</dbReference>
<sequence>MLLIFSIAAIAISAWLLRQNTVSRRARPTKLNLPYVQFDGDNSASRYVAETEAILSKGYAQYTSKGQPFSMRNPNDAPNPMVILPVKYLDEVRWLPEQRMSFWRHIDKQSILTQIGGPGINDEVTLAARSGMNRALVYLIEPLNEACVAACTKEIPSCPEWASVLPYPLIIKIFAGMSACAMVGPELGGLDSEWQSLSMRYVEAALSAPGVVKVSYPTWLYWMSQYTNKGVRTMWKLQTRASELLAPVLQARVAATEELKAKGQRKVKGRRNTSGAGLSMLFDLMENPEVLPDIQEEIVRVRSANPTWTRRALGELRLLDSFMRESARIHALTQYTAVQRIPTEQWTFKDELTIPAGITLAFPSFHHNLDPAIHPDPGTFDPRRHLRKREEIENTHRFHFASASTDTMNWGSGRHACPGRFFAQETLKLMLVHLLTRYEFKHADDKTGVPRFISRNMFSIPNPTLPILMRERKTAP</sequence>
<evidence type="ECO:0000313" key="10">
    <source>
        <dbReference type="EMBL" id="TGJ78286.1"/>
    </source>
</evidence>
<evidence type="ECO:0008006" key="12">
    <source>
        <dbReference type="Google" id="ProtNLM"/>
    </source>
</evidence>
<dbReference type="AlphaFoldDB" id="A0A4Z0YKW9"/>
<dbReference type="InterPro" id="IPR036396">
    <property type="entry name" value="Cyt_P450_sf"/>
</dbReference>
<feature type="chain" id="PRO_5021247750" description="Cytochrome P450" evidence="9">
    <location>
        <begin position="17"/>
        <end position="476"/>
    </location>
</feature>
<evidence type="ECO:0000313" key="11">
    <source>
        <dbReference type="Proteomes" id="UP000297716"/>
    </source>
</evidence>
<gene>
    <name evidence="10" type="ORF">E0Z10_g10478</name>
</gene>
<feature type="binding site" description="axial binding residue" evidence="7">
    <location>
        <position position="417"/>
    </location>
    <ligand>
        <name>heme</name>
        <dbReference type="ChEBI" id="CHEBI:30413"/>
    </ligand>
    <ligandPart>
        <name>Fe</name>
        <dbReference type="ChEBI" id="CHEBI:18248"/>
    </ligandPart>
</feature>
<keyword evidence="7 8" id="KW-0349">Heme</keyword>
<name>A0A4Z0YKW9_9PEZI</name>
<evidence type="ECO:0000256" key="5">
    <source>
        <dbReference type="ARBA" id="ARBA00023004"/>
    </source>
</evidence>
<dbReference type="SUPFAM" id="SSF48264">
    <property type="entry name" value="Cytochrome P450"/>
    <property type="match status" value="1"/>
</dbReference>
<evidence type="ECO:0000256" key="7">
    <source>
        <dbReference type="PIRSR" id="PIRSR602403-1"/>
    </source>
</evidence>
<comment type="cofactor">
    <cofactor evidence="1 7">
        <name>heme</name>
        <dbReference type="ChEBI" id="CHEBI:30413"/>
    </cofactor>
</comment>